<dbReference type="SMART" id="SM00147">
    <property type="entry name" value="RasGEF"/>
    <property type="match status" value="1"/>
</dbReference>
<feature type="region of interest" description="Disordered" evidence="3">
    <location>
        <begin position="675"/>
        <end position="726"/>
    </location>
</feature>
<feature type="region of interest" description="Disordered" evidence="3">
    <location>
        <begin position="609"/>
        <end position="654"/>
    </location>
</feature>
<dbReference type="CDD" id="cd06224">
    <property type="entry name" value="REM"/>
    <property type="match status" value="1"/>
</dbReference>
<organism evidence="6 7">
    <name type="scientific">Geranomyces variabilis</name>
    <dbReference type="NCBI Taxonomy" id="109894"/>
    <lineage>
        <taxon>Eukaryota</taxon>
        <taxon>Fungi</taxon>
        <taxon>Fungi incertae sedis</taxon>
        <taxon>Chytridiomycota</taxon>
        <taxon>Chytridiomycota incertae sedis</taxon>
        <taxon>Chytridiomycetes</taxon>
        <taxon>Spizellomycetales</taxon>
        <taxon>Powellomycetaceae</taxon>
        <taxon>Geranomyces</taxon>
    </lineage>
</organism>
<reference evidence="6" key="1">
    <citation type="submission" date="2020-05" db="EMBL/GenBank/DDBJ databases">
        <title>Phylogenomic resolution of chytrid fungi.</title>
        <authorList>
            <person name="Stajich J.E."/>
            <person name="Amses K."/>
            <person name="Simmons R."/>
            <person name="Seto K."/>
            <person name="Myers J."/>
            <person name="Bonds A."/>
            <person name="Quandt C.A."/>
            <person name="Barry K."/>
            <person name="Liu P."/>
            <person name="Grigoriev I."/>
            <person name="Longcore J.E."/>
            <person name="James T.Y."/>
        </authorList>
    </citation>
    <scope>NUCLEOTIDE SEQUENCE</scope>
    <source>
        <strain evidence="6">JEL0379</strain>
    </source>
</reference>
<evidence type="ECO:0000256" key="3">
    <source>
        <dbReference type="SAM" id="MobiDB-lite"/>
    </source>
</evidence>
<dbReference type="SMART" id="SM00229">
    <property type="entry name" value="RasGEFN"/>
    <property type="match status" value="1"/>
</dbReference>
<proteinExistence type="predicted"/>
<dbReference type="InterPro" id="IPR023578">
    <property type="entry name" value="Ras_GEF_dom_sf"/>
</dbReference>
<feature type="compositionally biased region" description="Gly residues" evidence="3">
    <location>
        <begin position="91"/>
        <end position="100"/>
    </location>
</feature>
<name>A0AAD5XPF3_9FUNG</name>
<dbReference type="CDD" id="cd00155">
    <property type="entry name" value="RasGEF"/>
    <property type="match status" value="1"/>
</dbReference>
<evidence type="ECO:0000259" key="5">
    <source>
        <dbReference type="PROSITE" id="PS50212"/>
    </source>
</evidence>
<protein>
    <submittedName>
        <fullName evidence="6">Ras protein-specific guanine nucleotide-releasing factor</fullName>
    </submittedName>
</protein>
<dbReference type="GO" id="GO:0005085">
    <property type="term" value="F:guanyl-nucleotide exchange factor activity"/>
    <property type="evidence" value="ECO:0007669"/>
    <property type="project" value="UniProtKB-KW"/>
</dbReference>
<dbReference type="AlphaFoldDB" id="A0AAD5XPF3"/>
<feature type="compositionally biased region" description="Gly residues" evidence="3">
    <location>
        <begin position="630"/>
        <end position="642"/>
    </location>
</feature>
<gene>
    <name evidence="6" type="primary">RASGRF1</name>
    <name evidence="6" type="ORF">HDU87_000431</name>
</gene>
<feature type="compositionally biased region" description="Low complexity" evidence="3">
    <location>
        <begin position="693"/>
        <end position="725"/>
    </location>
</feature>
<keyword evidence="7" id="KW-1185">Reference proteome</keyword>
<accession>A0AAD5XPF3</accession>
<feature type="domain" description="Ras-GEF" evidence="4">
    <location>
        <begin position="728"/>
        <end position="980"/>
    </location>
</feature>
<feature type="region of interest" description="Disordered" evidence="3">
    <location>
        <begin position="200"/>
        <end position="224"/>
    </location>
</feature>
<comment type="caution">
    <text evidence="6">The sequence shown here is derived from an EMBL/GenBank/DDBJ whole genome shotgun (WGS) entry which is preliminary data.</text>
</comment>
<feature type="compositionally biased region" description="Acidic residues" evidence="3">
    <location>
        <begin position="200"/>
        <end position="221"/>
    </location>
</feature>
<evidence type="ECO:0000259" key="4">
    <source>
        <dbReference type="PROSITE" id="PS50009"/>
    </source>
</evidence>
<dbReference type="InterPro" id="IPR008937">
    <property type="entry name" value="Ras-like_GEF"/>
</dbReference>
<feature type="compositionally biased region" description="Polar residues" evidence="3">
    <location>
        <begin position="675"/>
        <end position="692"/>
    </location>
</feature>
<feature type="region of interest" description="Disordered" evidence="3">
    <location>
        <begin position="16"/>
        <end position="104"/>
    </location>
</feature>
<dbReference type="Gene3D" id="1.10.840.10">
    <property type="entry name" value="Ras guanine-nucleotide exchange factors catalytic domain"/>
    <property type="match status" value="1"/>
</dbReference>
<dbReference type="InterPro" id="IPR036964">
    <property type="entry name" value="RASGEF_cat_dom_sf"/>
</dbReference>
<dbReference type="PROSITE" id="PS50212">
    <property type="entry name" value="RASGEF_NTER"/>
    <property type="match status" value="1"/>
</dbReference>
<dbReference type="Pfam" id="PF00617">
    <property type="entry name" value="RasGEF"/>
    <property type="match status" value="1"/>
</dbReference>
<feature type="region of interest" description="Disordered" evidence="3">
    <location>
        <begin position="118"/>
        <end position="168"/>
    </location>
</feature>
<evidence type="ECO:0000256" key="1">
    <source>
        <dbReference type="ARBA" id="ARBA00022658"/>
    </source>
</evidence>
<feature type="compositionally biased region" description="Polar residues" evidence="3">
    <location>
        <begin position="127"/>
        <end position="145"/>
    </location>
</feature>
<dbReference type="InterPro" id="IPR000651">
    <property type="entry name" value="Ras-like_Gua-exchang_fac_N"/>
</dbReference>
<feature type="domain" description="N-terminal Ras-GEF" evidence="5">
    <location>
        <begin position="438"/>
        <end position="582"/>
    </location>
</feature>
<evidence type="ECO:0000256" key="2">
    <source>
        <dbReference type="PROSITE-ProRule" id="PRU00168"/>
    </source>
</evidence>
<evidence type="ECO:0000313" key="7">
    <source>
        <dbReference type="Proteomes" id="UP001212152"/>
    </source>
</evidence>
<dbReference type="GO" id="GO:0007265">
    <property type="term" value="P:Ras protein signal transduction"/>
    <property type="evidence" value="ECO:0007669"/>
    <property type="project" value="TreeGrafter"/>
</dbReference>
<dbReference type="PANTHER" id="PTHR23113:SF368">
    <property type="entry name" value="CELL DIVISION CONTROL PROTEIN 25"/>
    <property type="match status" value="1"/>
</dbReference>
<dbReference type="SUPFAM" id="SSF48366">
    <property type="entry name" value="Ras GEF"/>
    <property type="match status" value="1"/>
</dbReference>
<dbReference type="PANTHER" id="PTHR23113">
    <property type="entry name" value="GUANINE NUCLEOTIDE EXCHANGE FACTOR"/>
    <property type="match status" value="1"/>
</dbReference>
<dbReference type="InterPro" id="IPR001895">
    <property type="entry name" value="RASGEF_cat_dom"/>
</dbReference>
<dbReference type="Gene3D" id="1.20.870.10">
    <property type="entry name" value="Son of sevenless (SoS) protein Chain: S domain 1"/>
    <property type="match status" value="1"/>
</dbReference>
<dbReference type="Proteomes" id="UP001212152">
    <property type="component" value="Unassembled WGS sequence"/>
</dbReference>
<dbReference type="PROSITE" id="PS50009">
    <property type="entry name" value="RASGEF_CAT"/>
    <property type="match status" value="1"/>
</dbReference>
<dbReference type="GO" id="GO:0005886">
    <property type="term" value="C:plasma membrane"/>
    <property type="evidence" value="ECO:0007669"/>
    <property type="project" value="TreeGrafter"/>
</dbReference>
<dbReference type="EMBL" id="JADGJQ010000010">
    <property type="protein sequence ID" value="KAJ3182085.1"/>
    <property type="molecule type" value="Genomic_DNA"/>
</dbReference>
<sequence>MRLRLAESFEALKDTVKGTKNKITPDGTIDASPPGASMKHARSSDALNEPVVSSAAHKMRGSTSTSDLFGGNPAGDQTPPARRSVKAVESAGGGKSGGLSGQLFPRAQSASVPDMLAATPNRRPLSRLSSNDASNTIDPETSISSGGAPVTSLGRDRRSISPGGKRGRRVSYGIFFKPGFMRTSASVEPPTTDIRLCVEEEQEGDDDDDVAELDEEDEEEGGVASVAHATVPVIREPPSEKPTEALVIAASDSGSSTALPAPGAEDDNLESCTYADPHTTLMLFGPLTGSEQSIPSTVAATGIPEEPTNGMLESHSVDSLAPAPLALRLAPHLASLNSLTDSKASISSRLDSSASAPRRVDAAALGVGTFVTTPERCELLQEAVHPAVLVLLDVRREGWWLEEESDALTPPPLHFLPLSEITATPAVTLETSGVAEGGKPVVASGTLPALVQLLASEGATDSEYLLDFLTTYRYFAQALDVARLLIMRYIIISTPSGDQNASAAAPPAEAWAAFLQLKILNVFKKWIDAHPMDFLGPRGVAPGIVPPVRALLAAFLTHHVSRDEKRAPFATAMLKNLQEKLEGSTGTAPATHGGSPAVRTVAELALPRPLHHGSSEPNLAHGRRTSSSGPSGGGGARSGGAAGVTNAGATLSRTMSPLTLDTSLRSRATAGAQVSSLADVTGTPSPSNATFRASSAVTSAPPSDSTASATTSATSSEPPASPITAEFDPDTLAHQLTLLEHNTFKSIQPRELFHQAWNAADKHARSPHLTLLIAWFNRIAYGVATQVVSQQDFKTRVTLVKRFIHVAHMCYAWGNFNTVFEIVAGLNVGPVTRLKRTWKALPKKYWDVWNQLNAVVSSENSYKTYRTALRTLQAQHSSHPILPYLGVNLSDLTFAEDGNPTHLNPPASDSSNPGPAVAGPIINFSKFRLVSMLVRSVAQLQARGDYTFPPDPRVQTFLLCEWGVFDDAELYEASKIVEPRLPAQ</sequence>
<keyword evidence="1 2" id="KW-0344">Guanine-nucleotide releasing factor</keyword>
<dbReference type="Pfam" id="PF00618">
    <property type="entry name" value="RasGEF_N"/>
    <property type="match status" value="1"/>
</dbReference>
<evidence type="ECO:0000313" key="6">
    <source>
        <dbReference type="EMBL" id="KAJ3182085.1"/>
    </source>
</evidence>